<evidence type="ECO:0000259" key="1">
    <source>
        <dbReference type="PROSITE" id="PS50173"/>
    </source>
</evidence>
<keyword evidence="3" id="KW-1185">Reference proteome</keyword>
<reference evidence="2 3" key="1">
    <citation type="submission" date="2019-10" db="EMBL/GenBank/DDBJ databases">
        <title>Thermopilla bonchosmolovskayae gen. nov., sp. nov., a moderately thermophilic Chloroflexi bacterium from a Chukotka hot spring (Arctic, Russia), representing a novel classis Thermopillaia, which include previously uncultivated lineage OLB14.</title>
        <authorList>
            <person name="Kochetkova T.V."/>
            <person name="Zayulina K.S."/>
            <person name="Zhigarkov V.S."/>
            <person name="Minaev N.V."/>
            <person name="Novikov A."/>
            <person name="Toshchakov S.V."/>
            <person name="Elcheninov A.G."/>
            <person name="Kublanov I.V."/>
        </authorList>
    </citation>
    <scope>NUCLEOTIDE SEQUENCE [LARGE SCALE GENOMIC DNA]</scope>
    <source>
        <strain evidence="2 3">3753O</strain>
    </source>
</reference>
<evidence type="ECO:0000313" key="3">
    <source>
        <dbReference type="Proteomes" id="UP000326331"/>
    </source>
</evidence>
<dbReference type="Proteomes" id="UP000326331">
    <property type="component" value="Chromosome"/>
</dbReference>
<dbReference type="InterPro" id="IPR001126">
    <property type="entry name" value="UmuC"/>
</dbReference>
<dbReference type="InterPro" id="IPR043502">
    <property type="entry name" value="DNA/RNA_pol_sf"/>
</dbReference>
<protein>
    <recommendedName>
        <fullName evidence="1">UmuC domain-containing protein</fullName>
    </recommendedName>
</protein>
<dbReference type="Gene3D" id="3.40.1170.60">
    <property type="match status" value="1"/>
</dbReference>
<dbReference type="Pfam" id="PF00817">
    <property type="entry name" value="IMS"/>
    <property type="match status" value="1"/>
</dbReference>
<dbReference type="RefSeq" id="WP_158067275.1">
    <property type="nucleotide sequence ID" value="NZ_CP042829.1"/>
</dbReference>
<organism evidence="2 3">
    <name type="scientific">Tepidiforma bonchosmolovskayae</name>
    <dbReference type="NCBI Taxonomy" id="2601677"/>
    <lineage>
        <taxon>Bacteria</taxon>
        <taxon>Bacillati</taxon>
        <taxon>Chloroflexota</taxon>
        <taxon>Tepidiformia</taxon>
        <taxon>Tepidiformales</taxon>
        <taxon>Tepidiformaceae</taxon>
        <taxon>Tepidiforma</taxon>
    </lineage>
</organism>
<name>A0ABX6C204_9CHLR</name>
<sequence>MRILVVAAPRLSVQLARRAEPGLRGRPAATVQEFGGEPLVAVPSVEASAAGVQPGMTLAEARSRCPALAWAPARPGAELDALERLAAVLRRKATPAVAVVSREAVAVDLAGLEGRFADERSAGTALLGLARAWLGLDVRGAVADTVEEGLAAARAARRCLAICEARGARGMLPRAEGLAVRLAGGVSAARAAAGAERLGQLLAAWGLSCRGLAVTAETGTGVRRWRLRAPAPLHHGHELAALLRPLAGELDGAAEVTIAVTGAGPAVEVTPWRPAAAPRERAALPARPVQRRLALAG</sequence>
<feature type="domain" description="UmuC" evidence="1">
    <location>
        <begin position="12"/>
        <end position="112"/>
    </location>
</feature>
<dbReference type="PROSITE" id="PS50173">
    <property type="entry name" value="UMUC"/>
    <property type="match status" value="1"/>
</dbReference>
<gene>
    <name evidence="2" type="ORF">Tbon_08390</name>
</gene>
<dbReference type="SUPFAM" id="SSF56672">
    <property type="entry name" value="DNA/RNA polymerases"/>
    <property type="match status" value="1"/>
</dbReference>
<accession>A0ABX6C204</accession>
<dbReference type="EMBL" id="CP042829">
    <property type="protein sequence ID" value="QFG03312.1"/>
    <property type="molecule type" value="Genomic_DNA"/>
</dbReference>
<proteinExistence type="predicted"/>
<evidence type="ECO:0000313" key="2">
    <source>
        <dbReference type="EMBL" id="QFG03312.1"/>
    </source>
</evidence>